<feature type="transmembrane region" description="Helical" evidence="8">
    <location>
        <begin position="129"/>
        <end position="148"/>
    </location>
</feature>
<dbReference type="PANTHER" id="PTHR33908">
    <property type="entry name" value="MANNOSYLTRANSFERASE YKCB-RELATED"/>
    <property type="match status" value="1"/>
</dbReference>
<dbReference type="PANTHER" id="PTHR33908:SF11">
    <property type="entry name" value="MEMBRANE PROTEIN"/>
    <property type="match status" value="1"/>
</dbReference>
<reference evidence="9 10" key="1">
    <citation type="submission" date="2022-04" db="EMBL/GenBank/DDBJ databases">
        <title>Hymenobacter sp. isolated from the air.</title>
        <authorList>
            <person name="Won M."/>
            <person name="Lee C.-M."/>
            <person name="Woen H.-Y."/>
            <person name="Kwon S.-W."/>
        </authorList>
    </citation>
    <scope>NUCLEOTIDE SEQUENCE [LARGE SCALE GENOMIC DNA]</scope>
    <source>
        <strain evidence="10">5516 S-25</strain>
    </source>
</reference>
<evidence type="ECO:0000256" key="4">
    <source>
        <dbReference type="ARBA" id="ARBA00022679"/>
    </source>
</evidence>
<evidence type="ECO:0000256" key="8">
    <source>
        <dbReference type="SAM" id="Phobius"/>
    </source>
</evidence>
<evidence type="ECO:0000256" key="1">
    <source>
        <dbReference type="ARBA" id="ARBA00004651"/>
    </source>
</evidence>
<feature type="transmembrane region" description="Helical" evidence="8">
    <location>
        <begin position="399"/>
        <end position="417"/>
    </location>
</feature>
<evidence type="ECO:0000313" key="9">
    <source>
        <dbReference type="EMBL" id="UPL49554.1"/>
    </source>
</evidence>
<dbReference type="RefSeq" id="WP_247975724.1">
    <property type="nucleotide sequence ID" value="NZ_CP095848.1"/>
</dbReference>
<dbReference type="InterPro" id="IPR050297">
    <property type="entry name" value="LipidA_mod_glycosyltrf_83"/>
</dbReference>
<feature type="transmembrane region" description="Helical" evidence="8">
    <location>
        <begin position="97"/>
        <end position="117"/>
    </location>
</feature>
<keyword evidence="3" id="KW-0328">Glycosyltransferase</keyword>
<keyword evidence="7 8" id="KW-0472">Membrane</keyword>
<keyword evidence="4" id="KW-0808">Transferase</keyword>
<keyword evidence="6 8" id="KW-1133">Transmembrane helix</keyword>
<evidence type="ECO:0000256" key="7">
    <source>
        <dbReference type="ARBA" id="ARBA00023136"/>
    </source>
</evidence>
<organism evidence="9 10">
    <name type="scientific">Hymenobacter sublimis</name>
    <dbReference type="NCBI Taxonomy" id="2933777"/>
    <lineage>
        <taxon>Bacteria</taxon>
        <taxon>Pseudomonadati</taxon>
        <taxon>Bacteroidota</taxon>
        <taxon>Cytophagia</taxon>
        <taxon>Cytophagales</taxon>
        <taxon>Hymenobacteraceae</taxon>
        <taxon>Hymenobacter</taxon>
    </lineage>
</organism>
<evidence type="ECO:0000256" key="2">
    <source>
        <dbReference type="ARBA" id="ARBA00022475"/>
    </source>
</evidence>
<feature type="transmembrane region" description="Helical" evidence="8">
    <location>
        <begin position="154"/>
        <end position="171"/>
    </location>
</feature>
<evidence type="ECO:0000313" key="10">
    <source>
        <dbReference type="Proteomes" id="UP000829647"/>
    </source>
</evidence>
<protein>
    <recommendedName>
        <fullName evidence="11">Glycosyltransferase RgtA/B/C/D-like domain-containing protein</fullName>
    </recommendedName>
</protein>
<name>A0ABY4J9R1_9BACT</name>
<keyword evidence="2" id="KW-1003">Cell membrane</keyword>
<feature type="transmembrane region" description="Helical" evidence="8">
    <location>
        <begin position="183"/>
        <end position="213"/>
    </location>
</feature>
<gene>
    <name evidence="9" type="ORF">MWH26_01270</name>
</gene>
<keyword evidence="10" id="KW-1185">Reference proteome</keyword>
<dbReference type="Proteomes" id="UP000829647">
    <property type="component" value="Chromosome"/>
</dbReference>
<feature type="transmembrane region" description="Helical" evidence="8">
    <location>
        <begin position="12"/>
        <end position="33"/>
    </location>
</feature>
<evidence type="ECO:0000256" key="6">
    <source>
        <dbReference type="ARBA" id="ARBA00022989"/>
    </source>
</evidence>
<evidence type="ECO:0000256" key="5">
    <source>
        <dbReference type="ARBA" id="ARBA00022692"/>
    </source>
</evidence>
<feature type="transmembrane region" description="Helical" evidence="8">
    <location>
        <begin position="370"/>
        <end position="392"/>
    </location>
</feature>
<feature type="transmembrane region" description="Helical" evidence="8">
    <location>
        <begin position="219"/>
        <end position="236"/>
    </location>
</feature>
<dbReference type="EMBL" id="CP095848">
    <property type="protein sequence ID" value="UPL49554.1"/>
    <property type="molecule type" value="Genomic_DNA"/>
</dbReference>
<sequence length="451" mass="49013">MKSTASPRTTGRVPAWVWAGLLVLHAAALGWQLHHQQPLFPDSGRYVEAARNLQTSGVLYAEPLPAAPLRVQEYSIRPPGYPVLLLLTGGTRAATSLPIATLLLQNVLSLINLGMVLRWLAQRGLSRRQWALVLLLVSTAPAQVIYANVVMSEVLLQTTIVLLWAALVAFWQPARPTRYFAGAALAAAAALLIKPVFFPAAALMLGLGMVVGWQQRRPVLTFWGAVPLLVALLWMGRNEARTGYFHFSSIAEINLLRYNTRGVLQATEGPAVAERFVRSTVAASQHLPTFREQQHYIQRASVAALRRHPVAYAAQHLRGVISFFLDPGRFDLVYFLGLPDTAGMGLLQQLNEHGYRAILGYIPQLPAGLVAGLLLVLLANGARLILALRFLLRRNAGSPARWLLVVIIGYVALLTGPLGASRFAVPVLPLLLAAAGAGLQGRANSPAELRR</sequence>
<proteinExistence type="predicted"/>
<evidence type="ECO:0000256" key="3">
    <source>
        <dbReference type="ARBA" id="ARBA00022676"/>
    </source>
</evidence>
<keyword evidence="5 8" id="KW-0812">Transmembrane</keyword>
<accession>A0ABY4J9R1</accession>
<comment type="subcellular location">
    <subcellularLocation>
        <location evidence="1">Cell membrane</location>
        <topology evidence="1">Multi-pass membrane protein</topology>
    </subcellularLocation>
</comment>
<evidence type="ECO:0008006" key="11">
    <source>
        <dbReference type="Google" id="ProtNLM"/>
    </source>
</evidence>